<keyword evidence="4 10" id="KW-1133">Transmembrane helix</keyword>
<evidence type="ECO:0000256" key="6">
    <source>
        <dbReference type="ARBA" id="ARBA00023303"/>
    </source>
</evidence>
<keyword evidence="10" id="KW-0915">Sodium</keyword>
<reference evidence="11 12" key="1">
    <citation type="submission" date="2024-09" db="EMBL/GenBank/DDBJ databases">
        <authorList>
            <person name="Sun Q."/>
            <person name="Mori K."/>
        </authorList>
    </citation>
    <scope>NUCLEOTIDE SEQUENCE [LARGE SCALE GENOMIC DNA]</scope>
    <source>
        <strain evidence="11 12">JCM 15389</strain>
    </source>
</reference>
<dbReference type="InterPro" id="IPR003691">
    <property type="entry name" value="FluC"/>
</dbReference>
<dbReference type="RefSeq" id="WP_377787570.1">
    <property type="nucleotide sequence ID" value="NZ_JBHLYQ010000008.1"/>
</dbReference>
<evidence type="ECO:0000313" key="11">
    <source>
        <dbReference type="EMBL" id="MFC0080887.1"/>
    </source>
</evidence>
<evidence type="ECO:0000256" key="4">
    <source>
        <dbReference type="ARBA" id="ARBA00022989"/>
    </source>
</evidence>
<keyword evidence="2 10" id="KW-1003">Cell membrane</keyword>
<dbReference type="PANTHER" id="PTHR28259">
    <property type="entry name" value="FLUORIDE EXPORT PROTEIN 1-RELATED"/>
    <property type="match status" value="1"/>
</dbReference>
<gene>
    <name evidence="10" type="primary">fluC</name>
    <name evidence="10" type="synonym">crcB</name>
    <name evidence="11" type="ORF">ACFFRE_01785</name>
</gene>
<dbReference type="PANTHER" id="PTHR28259:SF1">
    <property type="entry name" value="FLUORIDE EXPORT PROTEIN 1-RELATED"/>
    <property type="match status" value="1"/>
</dbReference>
<evidence type="ECO:0000256" key="10">
    <source>
        <dbReference type="HAMAP-Rule" id="MF_00454"/>
    </source>
</evidence>
<evidence type="ECO:0000256" key="3">
    <source>
        <dbReference type="ARBA" id="ARBA00022692"/>
    </source>
</evidence>
<keyword evidence="3 10" id="KW-0812">Transmembrane</keyword>
<evidence type="ECO:0000256" key="8">
    <source>
        <dbReference type="ARBA" id="ARBA00035585"/>
    </source>
</evidence>
<keyword evidence="6 10" id="KW-0407">Ion channel</keyword>
<sequence length="133" mass="13609">MALVGIGGVGGALLRNAVLLAWPTPSDSLPWATLTVNLTGSLVLGALLALLAVGFPRARLWRLLVGSGFIGAYTTFSTWMVETTLVLRSDRPALAVTYLALSLAGGLGAVVLGALLARGLVRLERALRAGSGG</sequence>
<organism evidence="11 12">
    <name type="scientific">Aciditerrimonas ferrireducens</name>
    <dbReference type="NCBI Taxonomy" id="667306"/>
    <lineage>
        <taxon>Bacteria</taxon>
        <taxon>Bacillati</taxon>
        <taxon>Actinomycetota</taxon>
        <taxon>Acidimicrobiia</taxon>
        <taxon>Acidimicrobiales</taxon>
        <taxon>Acidimicrobiaceae</taxon>
        <taxon>Aciditerrimonas</taxon>
    </lineage>
</organism>
<evidence type="ECO:0000256" key="5">
    <source>
        <dbReference type="ARBA" id="ARBA00023136"/>
    </source>
</evidence>
<comment type="catalytic activity">
    <reaction evidence="8">
        <text>fluoride(in) = fluoride(out)</text>
        <dbReference type="Rhea" id="RHEA:76159"/>
        <dbReference type="ChEBI" id="CHEBI:17051"/>
    </reaction>
    <physiologicalReaction direction="left-to-right" evidence="8">
        <dbReference type="Rhea" id="RHEA:76160"/>
    </physiologicalReaction>
</comment>
<feature type="transmembrane region" description="Helical" evidence="10">
    <location>
        <begin position="31"/>
        <end position="53"/>
    </location>
</feature>
<evidence type="ECO:0000256" key="2">
    <source>
        <dbReference type="ARBA" id="ARBA00022475"/>
    </source>
</evidence>
<protein>
    <recommendedName>
        <fullName evidence="10">Fluoride-specific ion channel FluC</fullName>
    </recommendedName>
</protein>
<keyword evidence="10" id="KW-0813">Transport</keyword>
<evidence type="ECO:0000256" key="1">
    <source>
        <dbReference type="ARBA" id="ARBA00004651"/>
    </source>
</evidence>
<accession>A0ABV6BZN9</accession>
<feature type="binding site" evidence="10">
    <location>
        <position position="71"/>
    </location>
    <ligand>
        <name>Na(+)</name>
        <dbReference type="ChEBI" id="CHEBI:29101"/>
        <note>structural</note>
    </ligand>
</feature>
<keyword evidence="10" id="KW-0406">Ion transport</keyword>
<dbReference type="Proteomes" id="UP001589788">
    <property type="component" value="Unassembled WGS sequence"/>
</dbReference>
<feature type="transmembrane region" description="Helical" evidence="10">
    <location>
        <begin position="93"/>
        <end position="117"/>
    </location>
</feature>
<keyword evidence="10" id="KW-0479">Metal-binding</keyword>
<name>A0ABV6BZN9_9ACTN</name>
<proteinExistence type="inferred from homology"/>
<comment type="subcellular location">
    <subcellularLocation>
        <location evidence="1 10">Cell membrane</location>
        <topology evidence="1 10">Multi-pass membrane protein</topology>
    </subcellularLocation>
</comment>
<comment type="function">
    <text evidence="9 10">Fluoride-specific ion channel. Important for reducing fluoride concentration in the cell, thus reducing its toxicity.</text>
</comment>
<comment type="similarity">
    <text evidence="7 10">Belongs to the fluoride channel Fluc/FEX (TC 1.A.43) family.</text>
</comment>
<evidence type="ECO:0000256" key="9">
    <source>
        <dbReference type="ARBA" id="ARBA00049940"/>
    </source>
</evidence>
<dbReference type="EMBL" id="JBHLYQ010000008">
    <property type="protein sequence ID" value="MFC0080887.1"/>
    <property type="molecule type" value="Genomic_DNA"/>
</dbReference>
<keyword evidence="12" id="KW-1185">Reference proteome</keyword>
<dbReference type="HAMAP" id="MF_00454">
    <property type="entry name" value="FluC"/>
    <property type="match status" value="1"/>
</dbReference>
<evidence type="ECO:0000256" key="7">
    <source>
        <dbReference type="ARBA" id="ARBA00035120"/>
    </source>
</evidence>
<feature type="binding site" evidence="10">
    <location>
        <position position="74"/>
    </location>
    <ligand>
        <name>Na(+)</name>
        <dbReference type="ChEBI" id="CHEBI:29101"/>
        <note>structural</note>
    </ligand>
</feature>
<comment type="caution">
    <text evidence="11">The sequence shown here is derived from an EMBL/GenBank/DDBJ whole genome shotgun (WGS) entry which is preliminary data.</text>
</comment>
<evidence type="ECO:0000313" key="12">
    <source>
        <dbReference type="Proteomes" id="UP001589788"/>
    </source>
</evidence>
<comment type="activity regulation">
    <text evidence="10">Na(+) is not transported, but it plays an essential structural role and its presence is essential for fluoride channel function.</text>
</comment>
<keyword evidence="5 10" id="KW-0472">Membrane</keyword>
<feature type="transmembrane region" description="Helical" evidence="10">
    <location>
        <begin position="60"/>
        <end position="81"/>
    </location>
</feature>
<dbReference type="Pfam" id="PF02537">
    <property type="entry name" value="CRCB"/>
    <property type="match status" value="1"/>
</dbReference>